<accession>A0A4S8ME80</accession>
<evidence type="ECO:0000256" key="1">
    <source>
        <dbReference type="ARBA" id="ARBA00004141"/>
    </source>
</evidence>
<name>A0A4S8ME80_DENBC</name>
<keyword evidence="5 8" id="KW-0812">Transmembrane</keyword>
<dbReference type="EMBL" id="ML179098">
    <property type="protein sequence ID" value="THV00860.1"/>
    <property type="molecule type" value="Genomic_DNA"/>
</dbReference>
<dbReference type="PANTHER" id="PTHR31595:SF57">
    <property type="entry name" value="OS04G0481900 PROTEIN"/>
    <property type="match status" value="1"/>
</dbReference>
<dbReference type="AlphaFoldDB" id="A0A4S8ME80"/>
<sequence>MSSDILLELYSGFYQWFRLLVPEPKDRIPITPVFALYWPLFHLPFSFLAFLSRRPDTYLIRLLLLPTVLTCSVAVAYRYTWTIPSLNVYNWGQTLAAAVQIAKALEYALTPEGMLKKDEIQPGVPAKYTNGNASNGHANGHAPAHTKTQAFSSGWPAWLTDTVSVAHTLRGFSYKFSSGLHIPSHTRPLTPRSAFIKSTFYSFLKNYLLLDLLESLLKLFPGVGDVTGGSMFYTSLPLVQRYLVSTGIHLLTGSALLAGFGMVYDLCTFVAIAFFSSDPTSWPPVLEDPWSSPSMHELWSKRWHQLLRRTFLVFGGIPSYHLTRLFVSFLPSKSARKLLPQLAAVFGTFLASGLFHEVAVYSMFSPTNGYTFSWAPIIFFTAQAPVLVLERLVSSLSPSVTALLTGERRKVRVGGRLGRAWVWFWMFGPVAQMMTNSWHERGLGGGMIIPPWLSPAKWILPRVLPQIVGVVGMLSVVAHAGGSGVVHEAESVGKWVGEF</sequence>
<evidence type="ECO:0000256" key="3">
    <source>
        <dbReference type="ARBA" id="ARBA00007282"/>
    </source>
</evidence>
<keyword evidence="7 8" id="KW-0472">Membrane</keyword>
<evidence type="ECO:0000256" key="5">
    <source>
        <dbReference type="ARBA" id="ARBA00022692"/>
    </source>
</evidence>
<feature type="domain" description="Wax synthase" evidence="9">
    <location>
        <begin position="282"/>
        <end position="379"/>
    </location>
</feature>
<dbReference type="PANTHER" id="PTHR31595">
    <property type="entry name" value="LONG-CHAIN-ALCOHOL O-FATTY-ACYLTRANSFERASE 3-RELATED"/>
    <property type="match status" value="1"/>
</dbReference>
<dbReference type="InterPro" id="IPR032805">
    <property type="entry name" value="Wax_synthase_dom"/>
</dbReference>
<dbReference type="InterPro" id="IPR044851">
    <property type="entry name" value="Wax_synthase"/>
</dbReference>
<comment type="similarity">
    <text evidence="3">Belongs to the wax synthase family.</text>
</comment>
<dbReference type="GO" id="GO:0016020">
    <property type="term" value="C:membrane"/>
    <property type="evidence" value="ECO:0007669"/>
    <property type="project" value="UniProtKB-SubCell"/>
</dbReference>
<reference evidence="10 11" key="1">
    <citation type="journal article" date="2019" name="Nat. Ecol. Evol.">
        <title>Megaphylogeny resolves global patterns of mushroom evolution.</title>
        <authorList>
            <person name="Varga T."/>
            <person name="Krizsan K."/>
            <person name="Foldi C."/>
            <person name="Dima B."/>
            <person name="Sanchez-Garcia M."/>
            <person name="Sanchez-Ramirez S."/>
            <person name="Szollosi G.J."/>
            <person name="Szarkandi J.G."/>
            <person name="Papp V."/>
            <person name="Albert L."/>
            <person name="Andreopoulos W."/>
            <person name="Angelini C."/>
            <person name="Antonin V."/>
            <person name="Barry K.W."/>
            <person name="Bougher N.L."/>
            <person name="Buchanan P."/>
            <person name="Buyck B."/>
            <person name="Bense V."/>
            <person name="Catcheside P."/>
            <person name="Chovatia M."/>
            <person name="Cooper J."/>
            <person name="Damon W."/>
            <person name="Desjardin D."/>
            <person name="Finy P."/>
            <person name="Geml J."/>
            <person name="Haridas S."/>
            <person name="Hughes K."/>
            <person name="Justo A."/>
            <person name="Karasinski D."/>
            <person name="Kautmanova I."/>
            <person name="Kiss B."/>
            <person name="Kocsube S."/>
            <person name="Kotiranta H."/>
            <person name="LaButti K.M."/>
            <person name="Lechner B.E."/>
            <person name="Liimatainen K."/>
            <person name="Lipzen A."/>
            <person name="Lukacs Z."/>
            <person name="Mihaltcheva S."/>
            <person name="Morgado L.N."/>
            <person name="Niskanen T."/>
            <person name="Noordeloos M.E."/>
            <person name="Ohm R.A."/>
            <person name="Ortiz-Santana B."/>
            <person name="Ovrebo C."/>
            <person name="Racz N."/>
            <person name="Riley R."/>
            <person name="Savchenko A."/>
            <person name="Shiryaev A."/>
            <person name="Soop K."/>
            <person name="Spirin V."/>
            <person name="Szebenyi C."/>
            <person name="Tomsovsky M."/>
            <person name="Tulloss R.E."/>
            <person name="Uehling J."/>
            <person name="Grigoriev I.V."/>
            <person name="Vagvolgyi C."/>
            <person name="Papp T."/>
            <person name="Martin F.M."/>
            <person name="Miettinen O."/>
            <person name="Hibbett D.S."/>
            <person name="Nagy L.G."/>
        </authorList>
    </citation>
    <scope>NUCLEOTIDE SEQUENCE [LARGE SCALE GENOMIC DNA]</scope>
    <source>
        <strain evidence="10 11">CBS 962.96</strain>
    </source>
</reference>
<dbReference type="GO" id="GO:0008374">
    <property type="term" value="F:O-acyltransferase activity"/>
    <property type="evidence" value="ECO:0007669"/>
    <property type="project" value="InterPro"/>
</dbReference>
<evidence type="ECO:0000256" key="4">
    <source>
        <dbReference type="ARBA" id="ARBA00022679"/>
    </source>
</evidence>
<evidence type="ECO:0000313" key="11">
    <source>
        <dbReference type="Proteomes" id="UP000297245"/>
    </source>
</evidence>
<evidence type="ECO:0000256" key="2">
    <source>
        <dbReference type="ARBA" id="ARBA00005179"/>
    </source>
</evidence>
<organism evidence="10 11">
    <name type="scientific">Dendrothele bispora (strain CBS 962.96)</name>
    <dbReference type="NCBI Taxonomy" id="1314807"/>
    <lineage>
        <taxon>Eukaryota</taxon>
        <taxon>Fungi</taxon>
        <taxon>Dikarya</taxon>
        <taxon>Basidiomycota</taxon>
        <taxon>Agaricomycotina</taxon>
        <taxon>Agaricomycetes</taxon>
        <taxon>Agaricomycetidae</taxon>
        <taxon>Agaricales</taxon>
        <taxon>Agaricales incertae sedis</taxon>
        <taxon>Dendrothele</taxon>
    </lineage>
</organism>
<evidence type="ECO:0000256" key="8">
    <source>
        <dbReference type="SAM" id="Phobius"/>
    </source>
</evidence>
<gene>
    <name evidence="10" type="ORF">K435DRAFT_431684</name>
</gene>
<proteinExistence type="inferred from homology"/>
<evidence type="ECO:0000256" key="7">
    <source>
        <dbReference type="ARBA" id="ARBA00023136"/>
    </source>
</evidence>
<evidence type="ECO:0000313" key="10">
    <source>
        <dbReference type="EMBL" id="THV00860.1"/>
    </source>
</evidence>
<keyword evidence="11" id="KW-1185">Reference proteome</keyword>
<evidence type="ECO:0000256" key="6">
    <source>
        <dbReference type="ARBA" id="ARBA00022989"/>
    </source>
</evidence>
<feature type="transmembrane region" description="Helical" evidence="8">
    <location>
        <begin position="58"/>
        <end position="79"/>
    </location>
</feature>
<protein>
    <recommendedName>
        <fullName evidence="9">Wax synthase domain-containing protein</fullName>
    </recommendedName>
</protein>
<dbReference type="OrthoDB" id="1077582at2759"/>
<keyword evidence="4" id="KW-0808">Transferase</keyword>
<dbReference type="Proteomes" id="UP000297245">
    <property type="component" value="Unassembled WGS sequence"/>
</dbReference>
<dbReference type="Pfam" id="PF13813">
    <property type="entry name" value="MBOAT_2"/>
    <property type="match status" value="1"/>
</dbReference>
<keyword evidence="6 8" id="KW-1133">Transmembrane helix</keyword>
<comment type="subcellular location">
    <subcellularLocation>
        <location evidence="1">Membrane</location>
        <topology evidence="1">Multi-pass membrane protein</topology>
    </subcellularLocation>
</comment>
<comment type="pathway">
    <text evidence="2">Secondary metabolite biosynthesis.</text>
</comment>
<dbReference type="GO" id="GO:0006629">
    <property type="term" value="P:lipid metabolic process"/>
    <property type="evidence" value="ECO:0007669"/>
    <property type="project" value="InterPro"/>
</dbReference>
<evidence type="ECO:0000259" key="9">
    <source>
        <dbReference type="Pfam" id="PF13813"/>
    </source>
</evidence>
<feature type="transmembrane region" description="Helical" evidence="8">
    <location>
        <begin position="30"/>
        <end position="51"/>
    </location>
</feature>